<dbReference type="Proteomes" id="UP000035704">
    <property type="component" value="Chromosome"/>
</dbReference>
<dbReference type="PATRIC" id="fig|84022.5.peg.2493"/>
<feature type="domain" description="Smf/DprA SLOG" evidence="2">
    <location>
        <begin position="75"/>
        <end position="281"/>
    </location>
</feature>
<dbReference type="OrthoDB" id="9785707at2"/>
<reference evidence="3 4" key="1">
    <citation type="submission" date="2014-10" db="EMBL/GenBank/DDBJ databases">
        <title>Genome sequence of Clostridium aceticum DSM 1496.</title>
        <authorList>
            <person name="Poehlein A."/>
            <person name="Schiel-Bengelsdorf B."/>
            <person name="Gottschalk G."/>
            <person name="Duerre P."/>
            <person name="Daniel R."/>
        </authorList>
    </citation>
    <scope>NUCLEOTIDE SEQUENCE [LARGE SCALE GENOMIC DNA]</scope>
    <source>
        <strain evidence="3 4">DSM 1496</strain>
    </source>
</reference>
<evidence type="ECO:0000313" key="4">
    <source>
        <dbReference type="Proteomes" id="UP000035704"/>
    </source>
</evidence>
<evidence type="ECO:0000256" key="1">
    <source>
        <dbReference type="ARBA" id="ARBA00006525"/>
    </source>
</evidence>
<gene>
    <name evidence="3" type="primary">dprA1</name>
    <name evidence="3" type="ORF">CACET_c01590</name>
</gene>
<dbReference type="PANTHER" id="PTHR43022:SF1">
    <property type="entry name" value="PROTEIN SMF"/>
    <property type="match status" value="1"/>
</dbReference>
<dbReference type="EMBL" id="CP009687">
    <property type="protein sequence ID" value="AKL93675.1"/>
    <property type="molecule type" value="Genomic_DNA"/>
</dbReference>
<dbReference type="STRING" id="84022.CACET_c01590"/>
<dbReference type="InterPro" id="IPR057666">
    <property type="entry name" value="DrpA_SLOG"/>
</dbReference>
<dbReference type="NCBIfam" id="TIGR00732">
    <property type="entry name" value="dprA"/>
    <property type="match status" value="1"/>
</dbReference>
<dbReference type="GO" id="GO:0009294">
    <property type="term" value="P:DNA-mediated transformation"/>
    <property type="evidence" value="ECO:0007669"/>
    <property type="project" value="InterPro"/>
</dbReference>
<dbReference type="Pfam" id="PF14520">
    <property type="entry name" value="HHH_5"/>
    <property type="match status" value="1"/>
</dbReference>
<dbReference type="AlphaFoldDB" id="A0A0D8I6B0"/>
<keyword evidence="4" id="KW-1185">Reference proteome</keyword>
<sequence length="372" mass="41659">MEYWLWLKELKGLGNSIEQRLLAFFKSPKAIYEAEELDLMEVEGVGKTLAKSIRQEKSLNEAFKILEKVEKNDIKILTYHDPLYPVAVKESKYAPTLLYYKGKIRESSMGVAIVGSRRCSQYGKEVAIEASTFLAENNIPVISGMAKGIDGYAHIATLKSKGYTMAFLGHGLNCCYPKEHGELMEAIIDKGAVLSEYPPDRKPRPEYFPKRNRLFISWSRKVLIVEAGEKSGTLLTAKLAKEDGKEILVLPHEIYNPSGKGGNQLISDGATVYLKLEQLLIDREEQEQKRQFLCVKKQTQKKSSLGANQLSGDAGRSPTEIAIIKSLNKSDKSIQELERATGLSQIQLLEYIAVLELEGVIDSIGGRFRVIR</sequence>
<comment type="similarity">
    <text evidence="1">Belongs to the DprA/Smf family.</text>
</comment>
<organism evidence="3 4">
    <name type="scientific">Clostridium aceticum</name>
    <dbReference type="NCBI Taxonomy" id="84022"/>
    <lineage>
        <taxon>Bacteria</taxon>
        <taxon>Bacillati</taxon>
        <taxon>Bacillota</taxon>
        <taxon>Clostridia</taxon>
        <taxon>Eubacteriales</taxon>
        <taxon>Clostridiaceae</taxon>
        <taxon>Clostridium</taxon>
    </lineage>
</organism>
<evidence type="ECO:0000313" key="3">
    <source>
        <dbReference type="EMBL" id="AKL93675.1"/>
    </source>
</evidence>
<dbReference type="InterPro" id="IPR003488">
    <property type="entry name" value="DprA"/>
</dbReference>
<dbReference type="KEGG" id="cace:CACET_c01590"/>
<dbReference type="SUPFAM" id="SSF47781">
    <property type="entry name" value="RuvA domain 2-like"/>
    <property type="match status" value="1"/>
</dbReference>
<name>A0A0D8I6B0_9CLOT</name>
<dbReference type="Pfam" id="PF02481">
    <property type="entry name" value="DNA_processg_A"/>
    <property type="match status" value="1"/>
</dbReference>
<dbReference type="PANTHER" id="PTHR43022">
    <property type="entry name" value="PROTEIN SMF"/>
    <property type="match status" value="1"/>
</dbReference>
<dbReference type="Gene3D" id="3.40.50.450">
    <property type="match status" value="1"/>
</dbReference>
<proteinExistence type="inferred from homology"/>
<evidence type="ECO:0000259" key="2">
    <source>
        <dbReference type="Pfam" id="PF02481"/>
    </source>
</evidence>
<accession>A0A0D8I6B0</accession>
<dbReference type="InterPro" id="IPR010994">
    <property type="entry name" value="RuvA_2-like"/>
</dbReference>
<dbReference type="RefSeq" id="WP_044826353.1">
    <property type="nucleotide sequence ID" value="NZ_CP009687.1"/>
</dbReference>
<protein>
    <submittedName>
        <fullName evidence="3">DNA recombination mediator protein A</fullName>
    </submittedName>
</protein>
<dbReference type="SUPFAM" id="SSF102405">
    <property type="entry name" value="MCP/YpsA-like"/>
    <property type="match status" value="1"/>
</dbReference>